<keyword evidence="5" id="KW-1185">Reference proteome</keyword>
<dbReference type="AlphaFoldDB" id="A0A0R3TC72"/>
<evidence type="ECO:0000256" key="1">
    <source>
        <dbReference type="PROSITE-ProRule" id="PRU00122"/>
    </source>
</evidence>
<dbReference type="CDD" id="cd00110">
    <property type="entry name" value="LamG"/>
    <property type="match status" value="1"/>
</dbReference>
<feature type="domain" description="Laminin G" evidence="3">
    <location>
        <begin position="16"/>
        <end position="215"/>
    </location>
</feature>
<evidence type="ECO:0000256" key="2">
    <source>
        <dbReference type="SAM" id="SignalP"/>
    </source>
</evidence>
<feature type="chain" id="PRO_5043131785" evidence="2">
    <location>
        <begin position="19"/>
        <end position="263"/>
    </location>
</feature>
<accession>A0A0R3TC72</accession>
<dbReference type="Gene3D" id="2.60.120.200">
    <property type="match status" value="1"/>
</dbReference>
<dbReference type="PROSITE" id="PS50025">
    <property type="entry name" value="LAM_G_DOMAIN"/>
    <property type="match status" value="1"/>
</dbReference>
<gene>
    <name evidence="4" type="ORF">HNAJ_LOCUS4659</name>
</gene>
<dbReference type="InterPro" id="IPR001791">
    <property type="entry name" value="Laminin_G"/>
</dbReference>
<protein>
    <submittedName>
        <fullName evidence="6">LAM_G_DOMAIN domain-containing protein</fullName>
    </submittedName>
</protein>
<dbReference type="InterPro" id="IPR013320">
    <property type="entry name" value="ConA-like_dom_sf"/>
</dbReference>
<dbReference type="SMART" id="SM00282">
    <property type="entry name" value="LamG"/>
    <property type="match status" value="1"/>
</dbReference>
<proteinExistence type="predicted"/>
<organism evidence="6">
    <name type="scientific">Rodentolepis nana</name>
    <name type="common">Dwarf tapeworm</name>
    <name type="synonym">Hymenolepis nana</name>
    <dbReference type="NCBI Taxonomy" id="102285"/>
    <lineage>
        <taxon>Eukaryota</taxon>
        <taxon>Metazoa</taxon>
        <taxon>Spiralia</taxon>
        <taxon>Lophotrochozoa</taxon>
        <taxon>Platyhelminthes</taxon>
        <taxon>Cestoda</taxon>
        <taxon>Eucestoda</taxon>
        <taxon>Cyclophyllidea</taxon>
        <taxon>Hymenolepididae</taxon>
        <taxon>Rodentolepis</taxon>
    </lineage>
</organism>
<dbReference type="Proteomes" id="UP000278807">
    <property type="component" value="Unassembled WGS sequence"/>
</dbReference>
<reference evidence="6" key="1">
    <citation type="submission" date="2017-02" db="UniProtKB">
        <authorList>
            <consortium name="WormBaseParasite"/>
        </authorList>
    </citation>
    <scope>IDENTIFICATION</scope>
</reference>
<feature type="signal peptide" evidence="2">
    <location>
        <begin position="1"/>
        <end position="18"/>
    </location>
</feature>
<sequence>MQTLIILHLSLLYTLVTTTDFSGPAVVLKDALSTLEYAGISLLPETSIYLEFYGHTLQGRLLYAENPSVGTFISLRINRPGMLRFEMKLPATNRSHQFTILSAKLDHRADNWHSATIHISLTKMLTVLYVDGSNAYPAHLTDKVPDTAMNAFGDYLYIGRLPPYLISDSTKVVHFTAAIETSFVGIIRNIFVNSRGLIPLNAYNGAEITAGLSSCYLLDRRKRKALKTFNICPPTADCLDSSSGPTCGCTKESRRQWICQYSK</sequence>
<evidence type="ECO:0000313" key="4">
    <source>
        <dbReference type="EMBL" id="VDO00519.1"/>
    </source>
</evidence>
<dbReference type="EMBL" id="UZAE01003453">
    <property type="protein sequence ID" value="VDO00519.1"/>
    <property type="molecule type" value="Genomic_DNA"/>
</dbReference>
<dbReference type="STRING" id="102285.A0A0R3TC72"/>
<reference evidence="4 5" key="2">
    <citation type="submission" date="2018-11" db="EMBL/GenBank/DDBJ databases">
        <authorList>
            <consortium name="Pathogen Informatics"/>
        </authorList>
    </citation>
    <scope>NUCLEOTIDE SEQUENCE [LARGE SCALE GENOMIC DNA]</scope>
</reference>
<dbReference type="SUPFAM" id="SSF49899">
    <property type="entry name" value="Concanavalin A-like lectins/glucanases"/>
    <property type="match status" value="1"/>
</dbReference>
<dbReference type="WBParaSite" id="HNAJ_0000466101-mRNA-1">
    <property type="protein sequence ID" value="HNAJ_0000466101-mRNA-1"/>
    <property type="gene ID" value="HNAJ_0000466101"/>
</dbReference>
<name>A0A0R3TC72_RODNA</name>
<dbReference type="OrthoDB" id="6275838at2759"/>
<evidence type="ECO:0000313" key="5">
    <source>
        <dbReference type="Proteomes" id="UP000278807"/>
    </source>
</evidence>
<evidence type="ECO:0000313" key="6">
    <source>
        <dbReference type="WBParaSite" id="HNAJ_0000466101-mRNA-1"/>
    </source>
</evidence>
<evidence type="ECO:0000259" key="3">
    <source>
        <dbReference type="PROSITE" id="PS50025"/>
    </source>
</evidence>
<comment type="caution">
    <text evidence="1">Lacks conserved residue(s) required for the propagation of feature annotation.</text>
</comment>
<keyword evidence="2" id="KW-0732">Signal</keyword>
<dbReference type="Pfam" id="PF02210">
    <property type="entry name" value="Laminin_G_2"/>
    <property type="match status" value="1"/>
</dbReference>